<evidence type="ECO:0000256" key="2">
    <source>
        <dbReference type="ARBA" id="ARBA00022803"/>
    </source>
</evidence>
<accession>A0A2P8CKR4</accession>
<protein>
    <submittedName>
        <fullName evidence="3">Outer membrane protein assembly factor BamD (BamD/ComL family)</fullName>
    </submittedName>
</protein>
<dbReference type="Pfam" id="PF13181">
    <property type="entry name" value="TPR_8"/>
    <property type="match status" value="1"/>
</dbReference>
<name>A0A2P8CKR4_9BACT</name>
<dbReference type="RefSeq" id="WP_106540597.1">
    <property type="nucleotide sequence ID" value="NZ_BLAU01000001.1"/>
</dbReference>
<dbReference type="InterPro" id="IPR019734">
    <property type="entry name" value="TPR_rpt"/>
</dbReference>
<dbReference type="SUPFAM" id="SSF48452">
    <property type="entry name" value="TPR-like"/>
    <property type="match status" value="3"/>
</dbReference>
<dbReference type="InterPro" id="IPR051012">
    <property type="entry name" value="CellSynth/LPSAsmb/PSIAsmb"/>
</dbReference>
<dbReference type="OrthoDB" id="9763354at2"/>
<proteinExistence type="predicted"/>
<evidence type="ECO:0000313" key="3">
    <source>
        <dbReference type="EMBL" id="PSK85567.1"/>
    </source>
</evidence>
<gene>
    <name evidence="3" type="ORF">CLV93_101531</name>
</gene>
<sequence length="615" mass="71425">MKKGPNSFTIYFFFSMLIFLFAGMPQGFAQKKNEKVMIRDQANRYFQEQKYDKAAVLFKSLYDDSGADAYFEYYLRCLIESSDYKTALKTIRQKLRESKKSKYLVWQGYVYSREGDTKRAEEYYQQALDGLQPERSRIIELGNAFYTLGEMEWAAKVYQEAQKKFPSQEFHYELAQIYFRTRNYPLMLDAYLDLLKSQPKALTTVEGRLMTAFYYDIDGELKDQMQKTILARMQSDPGNVVYNKLFVWFLIQQKNYSAALSQALVLDRRTGDEASTLLNLAQLAAKGEAYSEALRAYDYLKKRKGDNPYREEAQLRQTQVAYQRFLAAQTSRKTAVDSLDQLFQMTFHQLGESRRTLFLIEDYAKFLAFYSHQPAKAIDLLERAGKIQGLNPTQKGKLKVELADCNVCAGDYWEAVLLYAQVAKEMRETNLADEAKFKRARLAYYMGDFNWVKAQMDVLKGSTAKLTANDALALSLLIENHEAPDSLNSDLQMLARADLDRFCNRPQEALLRLDSLQQKYPYSDLNEEVLSRKAKILVKLQKYQEAASAYNDLLKKYPDGKNSDEARFRLGELYEKELNLPDKAEAIYKDIVLHHPGSVYIEDARKNYRALRDRK</sequence>
<dbReference type="Proteomes" id="UP000240621">
    <property type="component" value="Unassembled WGS sequence"/>
</dbReference>
<dbReference type="Pfam" id="PF13432">
    <property type="entry name" value="TPR_16"/>
    <property type="match status" value="2"/>
</dbReference>
<keyword evidence="1" id="KW-0677">Repeat</keyword>
<dbReference type="InterPro" id="IPR011990">
    <property type="entry name" value="TPR-like_helical_dom_sf"/>
</dbReference>
<organism evidence="3 4">
    <name type="scientific">Prolixibacter denitrificans</name>
    <dbReference type="NCBI Taxonomy" id="1541063"/>
    <lineage>
        <taxon>Bacteria</taxon>
        <taxon>Pseudomonadati</taxon>
        <taxon>Bacteroidota</taxon>
        <taxon>Bacteroidia</taxon>
        <taxon>Marinilabiliales</taxon>
        <taxon>Prolixibacteraceae</taxon>
        <taxon>Prolixibacter</taxon>
    </lineage>
</organism>
<dbReference type="SMART" id="SM00028">
    <property type="entry name" value="TPR"/>
    <property type="match status" value="5"/>
</dbReference>
<keyword evidence="2" id="KW-0802">TPR repeat</keyword>
<dbReference type="PANTHER" id="PTHR45586">
    <property type="entry name" value="TPR REPEAT-CONTAINING PROTEIN PA4667"/>
    <property type="match status" value="1"/>
</dbReference>
<evidence type="ECO:0000313" key="4">
    <source>
        <dbReference type="Proteomes" id="UP000240621"/>
    </source>
</evidence>
<evidence type="ECO:0000256" key="1">
    <source>
        <dbReference type="ARBA" id="ARBA00022737"/>
    </source>
</evidence>
<dbReference type="AlphaFoldDB" id="A0A2P8CKR4"/>
<dbReference type="Gene3D" id="1.25.40.10">
    <property type="entry name" value="Tetratricopeptide repeat domain"/>
    <property type="match status" value="4"/>
</dbReference>
<comment type="caution">
    <text evidence="3">The sequence shown here is derived from an EMBL/GenBank/DDBJ whole genome shotgun (WGS) entry which is preliminary data.</text>
</comment>
<reference evidence="3 4" key="1">
    <citation type="submission" date="2018-03" db="EMBL/GenBank/DDBJ databases">
        <title>Genomic Encyclopedia of Archaeal and Bacterial Type Strains, Phase II (KMG-II): from individual species to whole genera.</title>
        <authorList>
            <person name="Goeker M."/>
        </authorList>
    </citation>
    <scope>NUCLEOTIDE SEQUENCE [LARGE SCALE GENOMIC DNA]</scope>
    <source>
        <strain evidence="3 4">DSM 27267</strain>
    </source>
</reference>
<dbReference type="PANTHER" id="PTHR45586:SF13">
    <property type="entry name" value="TPR-REPEAT-CONTAINING PROTEIN"/>
    <property type="match status" value="1"/>
</dbReference>
<dbReference type="EMBL" id="PYGC01000001">
    <property type="protein sequence ID" value="PSK85567.1"/>
    <property type="molecule type" value="Genomic_DNA"/>
</dbReference>